<gene>
    <name evidence="1" type="ORF">PREVCOP_06280</name>
</gene>
<name>D1PGB6_9BACT</name>
<sequence length="48" mass="5783">MGQFKTSLKPDDLKLFYDVLYQNEKEGRVIIRVISIRKCHLRLKTKFL</sequence>
<dbReference type="STRING" id="537011.PREVCOP_06280"/>
<dbReference type="PaxDb" id="537011-PREVCOP_06280"/>
<evidence type="ECO:0000313" key="2">
    <source>
        <dbReference type="Proteomes" id="UP000004477"/>
    </source>
</evidence>
<dbReference type="Proteomes" id="UP000004477">
    <property type="component" value="Unassembled WGS sequence"/>
</dbReference>
<proteinExistence type="predicted"/>
<organism evidence="1 2">
    <name type="scientific">Segatella copri DSM 18205</name>
    <dbReference type="NCBI Taxonomy" id="537011"/>
    <lineage>
        <taxon>Bacteria</taxon>
        <taxon>Pseudomonadati</taxon>
        <taxon>Bacteroidota</taxon>
        <taxon>Bacteroidia</taxon>
        <taxon>Bacteroidales</taxon>
        <taxon>Prevotellaceae</taxon>
        <taxon>Segatella</taxon>
    </lineage>
</organism>
<evidence type="ECO:0000313" key="1">
    <source>
        <dbReference type="EMBL" id="EFB34281.1"/>
    </source>
</evidence>
<dbReference type="AlphaFoldDB" id="D1PGB6"/>
<protein>
    <submittedName>
        <fullName evidence="1">Uncharacterized protein</fullName>
    </submittedName>
</protein>
<keyword evidence="2" id="KW-1185">Reference proteome</keyword>
<reference evidence="1" key="1">
    <citation type="submission" date="2009-11" db="EMBL/GenBank/DDBJ databases">
        <authorList>
            <person name="Weinstock G."/>
            <person name="Sodergren E."/>
            <person name="Clifton S."/>
            <person name="Fulton L."/>
            <person name="Fulton B."/>
            <person name="Courtney L."/>
            <person name="Fronick C."/>
            <person name="Harrison M."/>
            <person name="Strong C."/>
            <person name="Farmer C."/>
            <person name="Delahaunty K."/>
            <person name="Markovic C."/>
            <person name="Hall O."/>
            <person name="Minx P."/>
            <person name="Tomlinson C."/>
            <person name="Mitreva M."/>
            <person name="Nelson J."/>
            <person name="Hou S."/>
            <person name="Wollam A."/>
            <person name="Pepin K.H."/>
            <person name="Johnson M."/>
            <person name="Bhonagiri V."/>
            <person name="Nash W.E."/>
            <person name="Warren W."/>
            <person name="Chinwalla A."/>
            <person name="Mardis E.R."/>
            <person name="Wilson R.K."/>
        </authorList>
    </citation>
    <scope>NUCLEOTIDE SEQUENCE [LARGE SCALE GENOMIC DNA]</scope>
    <source>
        <strain evidence="1">DSM 18205</strain>
    </source>
</reference>
<dbReference type="HOGENOM" id="CLU_3156248_0_0_10"/>
<dbReference type="EMBL" id="ACBX02000040">
    <property type="protein sequence ID" value="EFB34281.1"/>
    <property type="molecule type" value="Genomic_DNA"/>
</dbReference>
<comment type="caution">
    <text evidence="1">The sequence shown here is derived from an EMBL/GenBank/DDBJ whole genome shotgun (WGS) entry which is preliminary data.</text>
</comment>
<accession>D1PGB6</accession>